<dbReference type="EMBL" id="JAACJJ010000058">
    <property type="protein sequence ID" value="KAF5310118.1"/>
    <property type="molecule type" value="Genomic_DNA"/>
</dbReference>
<evidence type="ECO:0000256" key="5">
    <source>
        <dbReference type="ARBA" id="ARBA00023136"/>
    </source>
</evidence>
<evidence type="ECO:0000256" key="1">
    <source>
        <dbReference type="ARBA" id="ARBA00004141"/>
    </source>
</evidence>
<dbReference type="Proteomes" id="UP000567179">
    <property type="component" value="Unassembled WGS sequence"/>
</dbReference>
<feature type="transmembrane region" description="Helical" evidence="6">
    <location>
        <begin position="176"/>
        <end position="197"/>
    </location>
</feature>
<name>A0A8H5AT65_9AGAR</name>
<feature type="transmembrane region" description="Helical" evidence="6">
    <location>
        <begin position="148"/>
        <end position="170"/>
    </location>
</feature>
<keyword evidence="5 6" id="KW-0472">Membrane</keyword>
<dbReference type="AlphaFoldDB" id="A0A8H5AT65"/>
<evidence type="ECO:0000313" key="7">
    <source>
        <dbReference type="EMBL" id="KAF5310118.1"/>
    </source>
</evidence>
<feature type="transmembrane region" description="Helical" evidence="6">
    <location>
        <begin position="122"/>
        <end position="141"/>
    </location>
</feature>
<gene>
    <name evidence="7" type="ORF">D9619_010183</name>
</gene>
<dbReference type="SUPFAM" id="SSF103473">
    <property type="entry name" value="MFS general substrate transporter"/>
    <property type="match status" value="1"/>
</dbReference>
<dbReference type="InterPro" id="IPR036259">
    <property type="entry name" value="MFS_trans_sf"/>
</dbReference>
<proteinExistence type="inferred from homology"/>
<feature type="transmembrane region" description="Helical" evidence="6">
    <location>
        <begin position="235"/>
        <end position="254"/>
    </location>
</feature>
<protein>
    <submittedName>
        <fullName evidence="7">Uncharacterized protein</fullName>
    </submittedName>
</protein>
<dbReference type="InterPro" id="IPR000109">
    <property type="entry name" value="POT_fam"/>
</dbReference>
<comment type="caution">
    <text evidence="7">The sequence shown here is derived from an EMBL/GenBank/DDBJ whole genome shotgun (WGS) entry which is preliminary data.</text>
</comment>
<dbReference type="PANTHER" id="PTHR11654">
    <property type="entry name" value="OLIGOPEPTIDE TRANSPORTER-RELATED"/>
    <property type="match status" value="1"/>
</dbReference>
<keyword evidence="8" id="KW-1185">Reference proteome</keyword>
<comment type="subcellular location">
    <subcellularLocation>
        <location evidence="1">Membrane</location>
        <topology evidence="1">Multi-pass membrane protein</topology>
    </subcellularLocation>
</comment>
<evidence type="ECO:0000313" key="8">
    <source>
        <dbReference type="Proteomes" id="UP000567179"/>
    </source>
</evidence>
<evidence type="ECO:0000256" key="6">
    <source>
        <dbReference type="SAM" id="Phobius"/>
    </source>
</evidence>
<feature type="transmembrane region" description="Helical" evidence="6">
    <location>
        <begin position="260"/>
        <end position="280"/>
    </location>
</feature>
<dbReference type="OrthoDB" id="8904098at2759"/>
<organism evidence="7 8">
    <name type="scientific">Psilocybe cf. subviscida</name>
    <dbReference type="NCBI Taxonomy" id="2480587"/>
    <lineage>
        <taxon>Eukaryota</taxon>
        <taxon>Fungi</taxon>
        <taxon>Dikarya</taxon>
        <taxon>Basidiomycota</taxon>
        <taxon>Agaricomycotina</taxon>
        <taxon>Agaricomycetes</taxon>
        <taxon>Agaricomycetidae</taxon>
        <taxon>Agaricales</taxon>
        <taxon>Agaricineae</taxon>
        <taxon>Strophariaceae</taxon>
        <taxon>Psilocybe</taxon>
    </lineage>
</organism>
<sequence length="326" mass="36098">MSQEAHTSVYARQPCWEKRLDASEHDEDLIYTDPVHAGLRGPTAEERHTLRRVPDTLPWSIYLVAVVELAERFSFYGCNIVFTNFIQRPLPPGSSTGAGGLHGQAGALGLGQRASTGLTTFYLFWCFATPLFGGYIADTYWGRYKTICFALVVAIIGHLLLVIAALPRIIANGNALPVFIIAIIAMGIGTGVFRGNISPLIAEQYKKSKLFVVVTKNGERVIVDPALTIARIYMYFYLIMNIGALVGKISMAYAEKFVGFWLSFALPTAVYLLCPLVLYAGRNIYTRHPPTGSALASALRLWRYAARDRWSPNPITTYRNLHAPGF</sequence>
<dbReference type="GO" id="GO:0016020">
    <property type="term" value="C:membrane"/>
    <property type="evidence" value="ECO:0007669"/>
    <property type="project" value="UniProtKB-SubCell"/>
</dbReference>
<dbReference type="GO" id="GO:0022857">
    <property type="term" value="F:transmembrane transporter activity"/>
    <property type="evidence" value="ECO:0007669"/>
    <property type="project" value="InterPro"/>
</dbReference>
<keyword evidence="4 6" id="KW-1133">Transmembrane helix</keyword>
<comment type="similarity">
    <text evidence="2">Belongs to the major facilitator superfamily. Proton-dependent oligopeptide transporter (POT/PTR) (TC 2.A.17) family.</text>
</comment>
<reference evidence="7 8" key="1">
    <citation type="journal article" date="2020" name="ISME J.">
        <title>Uncovering the hidden diversity of litter-decomposition mechanisms in mushroom-forming fungi.</title>
        <authorList>
            <person name="Floudas D."/>
            <person name="Bentzer J."/>
            <person name="Ahren D."/>
            <person name="Johansson T."/>
            <person name="Persson P."/>
            <person name="Tunlid A."/>
        </authorList>
    </citation>
    <scope>NUCLEOTIDE SEQUENCE [LARGE SCALE GENOMIC DNA]</scope>
    <source>
        <strain evidence="7 8">CBS 101986</strain>
    </source>
</reference>
<evidence type="ECO:0000256" key="3">
    <source>
        <dbReference type="ARBA" id="ARBA00022692"/>
    </source>
</evidence>
<keyword evidence="3 6" id="KW-0812">Transmembrane</keyword>
<dbReference type="Gene3D" id="1.20.1250.20">
    <property type="entry name" value="MFS general substrate transporter like domains"/>
    <property type="match status" value="1"/>
</dbReference>
<evidence type="ECO:0000256" key="4">
    <source>
        <dbReference type="ARBA" id="ARBA00022989"/>
    </source>
</evidence>
<evidence type="ECO:0000256" key="2">
    <source>
        <dbReference type="ARBA" id="ARBA00005982"/>
    </source>
</evidence>
<dbReference type="Pfam" id="PF00854">
    <property type="entry name" value="PTR2"/>
    <property type="match status" value="1"/>
</dbReference>
<accession>A0A8H5AT65</accession>